<dbReference type="PANTHER" id="PTHR13408">
    <property type="entry name" value="DNA-DIRECTED RNA POLYMERASE III"/>
    <property type="match status" value="1"/>
</dbReference>
<evidence type="ECO:0000256" key="4">
    <source>
        <dbReference type="ARBA" id="ARBA00023242"/>
    </source>
</evidence>
<feature type="compositionally biased region" description="Basic and acidic residues" evidence="5">
    <location>
        <begin position="261"/>
        <end position="274"/>
    </location>
</feature>
<dbReference type="PANTHER" id="PTHR13408:SF0">
    <property type="entry name" value="DNA-DIRECTED RNA POLYMERASE III SUBUNIT RPC4"/>
    <property type="match status" value="1"/>
</dbReference>
<feature type="region of interest" description="Disordered" evidence="5">
    <location>
        <begin position="119"/>
        <end position="170"/>
    </location>
</feature>
<dbReference type="GO" id="GO:0006384">
    <property type="term" value="P:transcription initiation at RNA polymerase III promoter"/>
    <property type="evidence" value="ECO:0007669"/>
    <property type="project" value="EnsemblFungi"/>
</dbReference>
<dbReference type="Pfam" id="PF05132">
    <property type="entry name" value="RNA_pol_Rpc4"/>
    <property type="match status" value="1"/>
</dbReference>
<feature type="compositionally biased region" description="Polar residues" evidence="5">
    <location>
        <begin position="347"/>
        <end position="359"/>
    </location>
</feature>
<evidence type="ECO:0000256" key="3">
    <source>
        <dbReference type="ARBA" id="ARBA00023163"/>
    </source>
</evidence>
<proteinExistence type="predicted"/>
<dbReference type="OrthoDB" id="5836119at2759"/>
<feature type="compositionally biased region" description="Acidic residues" evidence="5">
    <location>
        <begin position="314"/>
        <end position="325"/>
    </location>
</feature>
<dbReference type="GO" id="GO:0006386">
    <property type="term" value="P:termination of RNA polymerase III transcription"/>
    <property type="evidence" value="ECO:0007669"/>
    <property type="project" value="EnsemblFungi"/>
</dbReference>
<evidence type="ECO:0000256" key="5">
    <source>
        <dbReference type="SAM" id="MobiDB-lite"/>
    </source>
</evidence>
<gene>
    <name evidence="6" type="ORF">LADA_0F14070G</name>
</gene>
<dbReference type="STRING" id="1266660.A0A1G4JNF5"/>
<dbReference type="GO" id="GO:0003677">
    <property type="term" value="F:DNA binding"/>
    <property type="evidence" value="ECO:0007669"/>
    <property type="project" value="InterPro"/>
</dbReference>
<dbReference type="EMBL" id="LT598458">
    <property type="protein sequence ID" value="SCU92066.1"/>
    <property type="molecule type" value="Genomic_DNA"/>
</dbReference>
<keyword evidence="3" id="KW-0804">Transcription</keyword>
<feature type="compositionally biased region" description="Basic and acidic residues" evidence="5">
    <location>
        <begin position="329"/>
        <end position="344"/>
    </location>
</feature>
<dbReference type="Proteomes" id="UP000190274">
    <property type="component" value="Chromosome F"/>
</dbReference>
<keyword evidence="2" id="KW-0240">DNA-directed RNA polymerase</keyword>
<feature type="region of interest" description="Disordered" evidence="5">
    <location>
        <begin position="1"/>
        <end position="70"/>
    </location>
</feature>
<dbReference type="GO" id="GO:0005666">
    <property type="term" value="C:RNA polymerase III complex"/>
    <property type="evidence" value="ECO:0007669"/>
    <property type="project" value="EnsemblFungi"/>
</dbReference>
<reference evidence="6 7" key="1">
    <citation type="submission" date="2016-03" db="EMBL/GenBank/DDBJ databases">
        <authorList>
            <person name="Devillers H."/>
        </authorList>
    </citation>
    <scope>NUCLEOTIDE SEQUENCE [LARGE SCALE GENOMIC DNA]</scope>
    <source>
        <strain evidence="6">CBS 10888</strain>
    </source>
</reference>
<evidence type="ECO:0000313" key="7">
    <source>
        <dbReference type="Proteomes" id="UP000190274"/>
    </source>
</evidence>
<dbReference type="InterPro" id="IPR007811">
    <property type="entry name" value="RPC4"/>
</dbReference>
<dbReference type="GO" id="GO:0042797">
    <property type="term" value="P:tRNA transcription by RNA polymerase III"/>
    <property type="evidence" value="ECO:0007669"/>
    <property type="project" value="EnsemblFungi"/>
</dbReference>
<name>A0A1G4JNF5_9SACH</name>
<protein>
    <submittedName>
        <fullName evidence="6">LADA_0F14070g1_1</fullName>
    </submittedName>
</protein>
<accession>A0A1G4JNF5</accession>
<feature type="compositionally biased region" description="Gly residues" evidence="5">
    <location>
        <begin position="1"/>
        <end position="14"/>
    </location>
</feature>
<comment type="subcellular location">
    <subcellularLocation>
        <location evidence="1">Nucleus</location>
    </subcellularLocation>
</comment>
<feature type="region of interest" description="Disordered" evidence="5">
    <location>
        <begin position="311"/>
        <end position="376"/>
    </location>
</feature>
<evidence type="ECO:0000313" key="6">
    <source>
        <dbReference type="EMBL" id="SCU92066.1"/>
    </source>
</evidence>
<feature type="region of interest" description="Disordered" evidence="5">
    <location>
        <begin position="201"/>
        <end position="274"/>
    </location>
</feature>
<evidence type="ECO:0000256" key="1">
    <source>
        <dbReference type="ARBA" id="ARBA00004123"/>
    </source>
</evidence>
<keyword evidence="4" id="KW-0539">Nucleus</keyword>
<evidence type="ECO:0000256" key="2">
    <source>
        <dbReference type="ARBA" id="ARBA00022478"/>
    </source>
</evidence>
<keyword evidence="7" id="KW-1185">Reference proteome</keyword>
<organism evidence="6 7">
    <name type="scientific">Lachancea dasiensis</name>
    <dbReference type="NCBI Taxonomy" id="1072105"/>
    <lineage>
        <taxon>Eukaryota</taxon>
        <taxon>Fungi</taxon>
        <taxon>Dikarya</taxon>
        <taxon>Ascomycota</taxon>
        <taxon>Saccharomycotina</taxon>
        <taxon>Saccharomycetes</taxon>
        <taxon>Saccharomycetales</taxon>
        <taxon>Saccharomycetaceae</taxon>
        <taxon>Lachancea</taxon>
    </lineage>
</organism>
<dbReference type="GO" id="GO:0003899">
    <property type="term" value="F:DNA-directed RNA polymerase activity"/>
    <property type="evidence" value="ECO:0007669"/>
    <property type="project" value="EnsemblFungi"/>
</dbReference>
<feature type="compositionally biased region" description="Basic and acidic residues" evidence="5">
    <location>
        <begin position="29"/>
        <end position="38"/>
    </location>
</feature>
<feature type="compositionally biased region" description="Basic residues" evidence="5">
    <location>
        <begin position="19"/>
        <end position="28"/>
    </location>
</feature>
<dbReference type="AlphaFoldDB" id="A0A1G4JNF5"/>
<feature type="compositionally biased region" description="Acidic residues" evidence="5">
    <location>
        <begin position="153"/>
        <end position="168"/>
    </location>
</feature>
<sequence length="437" mass="48286">MSGTGRLQGLGQGSGKPSLKFKPKALARRSKEEREKAIPKPSSEELNNGQNSRKKYSKKDFGKQQKRVPKYLLNTRVVGAGFGAENFSGGGADARTGFIKSEGSPMGMDLLQRGLQQVNSGGKGAVEDGDSEEEGTTTRINMGREYRANELYASEEEENPQEDDELDEETLRSKRLAHFFPVRAVRVRHEDIDDMQKELKETMSETSTRGPTPGVAPVKSEHQVEDDDKLLSPEMGLQQGQGTELHNKLHNLHLESANESPESHEESKRLQQDHAHLHKKLLRINNQPGKFMFFQLPAALPDFEVPEAPRDAMEVEPETLEEPAEPADSADKTEAKKSEEKSKSSENVTSSNPPKQNGSKKADTTEPTKLLTGNIGSLRVHKSGKLSVKIGNVVMNINRGAENTFLQEVIALDEREDERTVELLGQIAGKAVVTPMF</sequence>